<evidence type="ECO:0000256" key="6">
    <source>
        <dbReference type="ARBA" id="ARBA00022884"/>
    </source>
</evidence>
<dbReference type="GO" id="GO:0003964">
    <property type="term" value="F:RNA-directed DNA polymerase activity"/>
    <property type="evidence" value="ECO:0007669"/>
    <property type="project" value="UniProtKB-KW"/>
</dbReference>
<evidence type="ECO:0000313" key="9">
    <source>
        <dbReference type="EMBL" id="MBW0486536.1"/>
    </source>
</evidence>
<dbReference type="Pfam" id="PF17917">
    <property type="entry name" value="RT_RNaseH"/>
    <property type="match status" value="1"/>
</dbReference>
<sequence>MPDFKLPFNLYIDASVDVLGAALHHVKIINDQRVEGPICFISRKIKLTEERYVASQMECLCLVWALEKLNYSLEECVFEVTTDFNSVKSLLNMKTPNRHILRWEIATQEYREEASPQIAIEEISVKDLKTTFFEELRNISTKDRNCSILCQLLTKDCEDNSFIHALDEIWKKSYDELRFHLLDGIINHRTKNTCEMTVADRSLINLELKQFHDSPFSGHLSEERKIEKIKTCTWWPMWQRDVVEYCKTCDRCQKTNESNGKRIANIIKIKEPRKPWEIVHMDWVTGLPPGVARSYNSCLVSFDRFSNTSIFLPRHKYDTAMDTGLLIWKRVISWTVIFTNIIGDRDLKFTSALWKNLHQLFGTKLSFSTAYHIQTDGQVEGIIPTLDDMVRIFCAYGLEFKDCDDFTHDRFILVKF</sequence>
<dbReference type="InterPro" id="IPR036397">
    <property type="entry name" value="RNaseH_sf"/>
</dbReference>
<name>A0A9Q3H0B7_9BASI</name>
<dbReference type="AlphaFoldDB" id="A0A9Q3H0B7"/>
<dbReference type="PANTHER" id="PTHR37984:SF5">
    <property type="entry name" value="PROTEIN NYNRIN-LIKE"/>
    <property type="match status" value="1"/>
</dbReference>
<dbReference type="InterPro" id="IPR043502">
    <property type="entry name" value="DNA/RNA_pol_sf"/>
</dbReference>
<dbReference type="SUPFAM" id="SSF53098">
    <property type="entry name" value="Ribonuclease H-like"/>
    <property type="match status" value="1"/>
</dbReference>
<dbReference type="InterPro" id="IPR041588">
    <property type="entry name" value="Integrase_H2C2"/>
</dbReference>
<keyword evidence="4" id="KW-0255">Endonuclease</keyword>
<evidence type="ECO:0000256" key="1">
    <source>
        <dbReference type="ARBA" id="ARBA00022679"/>
    </source>
</evidence>
<evidence type="ECO:0000313" key="10">
    <source>
        <dbReference type="Proteomes" id="UP000765509"/>
    </source>
</evidence>
<dbReference type="InterPro" id="IPR001584">
    <property type="entry name" value="Integrase_cat-core"/>
</dbReference>
<organism evidence="9 10">
    <name type="scientific">Austropuccinia psidii MF-1</name>
    <dbReference type="NCBI Taxonomy" id="1389203"/>
    <lineage>
        <taxon>Eukaryota</taxon>
        <taxon>Fungi</taxon>
        <taxon>Dikarya</taxon>
        <taxon>Basidiomycota</taxon>
        <taxon>Pucciniomycotina</taxon>
        <taxon>Pucciniomycetes</taxon>
        <taxon>Pucciniales</taxon>
        <taxon>Sphaerophragmiaceae</taxon>
        <taxon>Austropuccinia</taxon>
    </lineage>
</organism>
<dbReference type="GO" id="GO:0015074">
    <property type="term" value="P:DNA integration"/>
    <property type="evidence" value="ECO:0007669"/>
    <property type="project" value="InterPro"/>
</dbReference>
<gene>
    <name evidence="9" type="ORF">O181_026251</name>
</gene>
<dbReference type="PANTHER" id="PTHR37984">
    <property type="entry name" value="PROTEIN CBG26694"/>
    <property type="match status" value="1"/>
</dbReference>
<dbReference type="Gene3D" id="1.10.340.70">
    <property type="match status" value="1"/>
</dbReference>
<accession>A0A9Q3H0B7</accession>
<dbReference type="Gene3D" id="3.30.420.10">
    <property type="entry name" value="Ribonuclease H-like superfamily/Ribonuclease H"/>
    <property type="match status" value="1"/>
</dbReference>
<dbReference type="GO" id="GO:0003723">
    <property type="term" value="F:RNA binding"/>
    <property type="evidence" value="ECO:0007669"/>
    <property type="project" value="UniProtKB-KW"/>
</dbReference>
<dbReference type="SUPFAM" id="SSF56672">
    <property type="entry name" value="DNA/RNA polymerases"/>
    <property type="match status" value="1"/>
</dbReference>
<protein>
    <recommendedName>
        <fullName evidence="8">Integrase catalytic domain-containing protein</fullName>
    </recommendedName>
</protein>
<keyword evidence="10" id="KW-1185">Reference proteome</keyword>
<evidence type="ECO:0000256" key="2">
    <source>
        <dbReference type="ARBA" id="ARBA00022695"/>
    </source>
</evidence>
<dbReference type="GO" id="GO:0016787">
    <property type="term" value="F:hydrolase activity"/>
    <property type="evidence" value="ECO:0007669"/>
    <property type="project" value="UniProtKB-KW"/>
</dbReference>
<proteinExistence type="predicted"/>
<dbReference type="InterPro" id="IPR041373">
    <property type="entry name" value="RT_RNaseH"/>
</dbReference>
<dbReference type="OrthoDB" id="3227343at2759"/>
<evidence type="ECO:0000256" key="3">
    <source>
        <dbReference type="ARBA" id="ARBA00022722"/>
    </source>
</evidence>
<dbReference type="Proteomes" id="UP000765509">
    <property type="component" value="Unassembled WGS sequence"/>
</dbReference>
<keyword evidence="6" id="KW-0694">RNA-binding</keyword>
<evidence type="ECO:0000259" key="8">
    <source>
        <dbReference type="PROSITE" id="PS50994"/>
    </source>
</evidence>
<dbReference type="InterPro" id="IPR012337">
    <property type="entry name" value="RNaseH-like_sf"/>
</dbReference>
<keyword evidence="1" id="KW-0808">Transferase</keyword>
<dbReference type="GO" id="GO:0005634">
    <property type="term" value="C:nucleus"/>
    <property type="evidence" value="ECO:0007669"/>
    <property type="project" value="UniProtKB-ARBA"/>
</dbReference>
<reference evidence="9" key="1">
    <citation type="submission" date="2021-03" db="EMBL/GenBank/DDBJ databases">
        <title>Draft genome sequence of rust myrtle Austropuccinia psidii MF-1, a brazilian biotype.</title>
        <authorList>
            <person name="Quecine M.C."/>
            <person name="Pachon D.M.R."/>
            <person name="Bonatelli M.L."/>
            <person name="Correr F.H."/>
            <person name="Franceschini L.M."/>
            <person name="Leite T.F."/>
            <person name="Margarido G.R.A."/>
            <person name="Almeida C.A."/>
            <person name="Ferrarezi J.A."/>
            <person name="Labate C.A."/>
        </authorList>
    </citation>
    <scope>NUCLEOTIDE SEQUENCE</scope>
    <source>
        <strain evidence="9">MF-1</strain>
    </source>
</reference>
<dbReference type="Pfam" id="PF17921">
    <property type="entry name" value="Integrase_H2C2"/>
    <property type="match status" value="1"/>
</dbReference>
<keyword evidence="2" id="KW-0548">Nucleotidyltransferase</keyword>
<dbReference type="InterPro" id="IPR050951">
    <property type="entry name" value="Retrovirus_Pol_polyprotein"/>
</dbReference>
<keyword evidence="7" id="KW-0695">RNA-directed DNA polymerase</keyword>
<evidence type="ECO:0000256" key="5">
    <source>
        <dbReference type="ARBA" id="ARBA00022801"/>
    </source>
</evidence>
<keyword evidence="5" id="KW-0378">Hydrolase</keyword>
<evidence type="ECO:0000256" key="7">
    <source>
        <dbReference type="ARBA" id="ARBA00022918"/>
    </source>
</evidence>
<keyword evidence="3" id="KW-0540">Nuclease</keyword>
<dbReference type="EMBL" id="AVOT02008702">
    <property type="protein sequence ID" value="MBW0486536.1"/>
    <property type="molecule type" value="Genomic_DNA"/>
</dbReference>
<dbReference type="PROSITE" id="PS50994">
    <property type="entry name" value="INTEGRASE"/>
    <property type="match status" value="1"/>
</dbReference>
<dbReference type="GO" id="GO:0004519">
    <property type="term" value="F:endonuclease activity"/>
    <property type="evidence" value="ECO:0007669"/>
    <property type="project" value="UniProtKB-KW"/>
</dbReference>
<comment type="caution">
    <text evidence="9">The sequence shown here is derived from an EMBL/GenBank/DDBJ whole genome shotgun (WGS) entry which is preliminary data.</text>
</comment>
<feature type="domain" description="Integrase catalytic" evidence="8">
    <location>
        <begin position="271"/>
        <end position="416"/>
    </location>
</feature>
<evidence type="ECO:0000256" key="4">
    <source>
        <dbReference type="ARBA" id="ARBA00022759"/>
    </source>
</evidence>